<dbReference type="Proteomes" id="UP000308092">
    <property type="component" value="Unassembled WGS sequence"/>
</dbReference>
<dbReference type="EMBL" id="SOSA01000690">
    <property type="protein sequence ID" value="THC89217.1"/>
    <property type="molecule type" value="Genomic_DNA"/>
</dbReference>
<dbReference type="AlphaFoldDB" id="A0A4S3J579"/>
<reference evidence="4 5" key="1">
    <citation type="submission" date="2019-03" db="EMBL/GenBank/DDBJ databases">
        <title>The genome sequence of a newly discovered highly antifungal drug resistant Aspergillus species, Aspergillus tanneri NIH 1004.</title>
        <authorList>
            <person name="Mounaud S."/>
            <person name="Singh I."/>
            <person name="Joardar V."/>
            <person name="Pakala S."/>
            <person name="Pakala S."/>
            <person name="Venepally P."/>
            <person name="Hoover J."/>
            <person name="Nierman W."/>
            <person name="Chung J."/>
            <person name="Losada L."/>
        </authorList>
    </citation>
    <scope>NUCLEOTIDE SEQUENCE [LARGE SCALE GENOMIC DNA]</scope>
    <source>
        <strain evidence="4 5">NIH1004</strain>
    </source>
</reference>
<evidence type="ECO:0000256" key="2">
    <source>
        <dbReference type="ARBA" id="ARBA00022827"/>
    </source>
</evidence>
<evidence type="ECO:0000313" key="4">
    <source>
        <dbReference type="EMBL" id="THC89217.1"/>
    </source>
</evidence>
<dbReference type="PANTHER" id="PTHR42973">
    <property type="entry name" value="BINDING OXIDOREDUCTASE, PUTATIVE (AFU_ORTHOLOGUE AFUA_1G17690)-RELATED"/>
    <property type="match status" value="1"/>
</dbReference>
<evidence type="ECO:0008006" key="6">
    <source>
        <dbReference type="Google" id="ProtNLM"/>
    </source>
</evidence>
<dbReference type="InterPro" id="IPR050416">
    <property type="entry name" value="FAD-linked_Oxidoreductase"/>
</dbReference>
<dbReference type="Gene3D" id="3.30.465.10">
    <property type="match status" value="1"/>
</dbReference>
<dbReference type="VEuPathDB" id="FungiDB:EYZ11_011336"/>
<evidence type="ECO:0000256" key="1">
    <source>
        <dbReference type="ARBA" id="ARBA00022630"/>
    </source>
</evidence>
<evidence type="ECO:0000256" key="3">
    <source>
        <dbReference type="ARBA" id="ARBA00023002"/>
    </source>
</evidence>
<proteinExistence type="predicted"/>
<keyword evidence="5" id="KW-1185">Reference proteome</keyword>
<comment type="caution">
    <text evidence="4">The sequence shown here is derived from an EMBL/GenBank/DDBJ whole genome shotgun (WGS) entry which is preliminary data.</text>
</comment>
<keyword evidence="2" id="KW-0274">FAD</keyword>
<keyword evidence="3" id="KW-0560">Oxidoreductase</keyword>
<dbReference type="InterPro" id="IPR016169">
    <property type="entry name" value="FAD-bd_PCMH_sub2"/>
</dbReference>
<dbReference type="Gene3D" id="3.40.462.20">
    <property type="match status" value="1"/>
</dbReference>
<gene>
    <name evidence="4" type="ORF">EYZ11_011336</name>
</gene>
<dbReference type="STRING" id="1220188.A0A4S3J579"/>
<sequence length="220" mass="24195">MLQAFTSKETVGAVLNMVYLQPEENPAAFAAFASIPTLKDETKVQTLTQMMSGQMIPPTPRWDWFATSFTPSSSLYEDISEMFISATEVETIKSLQSGTLALGVQPIPPSAVAAGHERGGNALGLRNEAQTWFVLDAGWHKPTDDGTVHNATRSLLDTIEEDAQRKAVYVPYIFMNDASWDQEVIGHYGTKSAQRLKKVQSEYDPDCVFQSLVPGGFKLS</sequence>
<name>A0A4S3J579_9EURO</name>
<protein>
    <recommendedName>
        <fullName evidence="6">Berberine/berberine-like domain-containing protein</fullName>
    </recommendedName>
</protein>
<dbReference type="PANTHER" id="PTHR42973:SF22">
    <property type="entry name" value="FAD-BINDING PCMH-TYPE DOMAIN-CONTAINING PROTEIN-RELATED"/>
    <property type="match status" value="1"/>
</dbReference>
<dbReference type="GO" id="GO:0016491">
    <property type="term" value="F:oxidoreductase activity"/>
    <property type="evidence" value="ECO:0007669"/>
    <property type="project" value="UniProtKB-KW"/>
</dbReference>
<organism evidence="4 5">
    <name type="scientific">Aspergillus tanneri</name>
    <dbReference type="NCBI Taxonomy" id="1220188"/>
    <lineage>
        <taxon>Eukaryota</taxon>
        <taxon>Fungi</taxon>
        <taxon>Dikarya</taxon>
        <taxon>Ascomycota</taxon>
        <taxon>Pezizomycotina</taxon>
        <taxon>Eurotiomycetes</taxon>
        <taxon>Eurotiomycetidae</taxon>
        <taxon>Eurotiales</taxon>
        <taxon>Aspergillaceae</taxon>
        <taxon>Aspergillus</taxon>
        <taxon>Aspergillus subgen. Circumdati</taxon>
    </lineage>
</organism>
<accession>A0A4S3J579</accession>
<evidence type="ECO:0000313" key="5">
    <source>
        <dbReference type="Proteomes" id="UP000308092"/>
    </source>
</evidence>
<keyword evidence="1" id="KW-0285">Flavoprotein</keyword>